<feature type="transmembrane region" description="Helical" evidence="5">
    <location>
        <begin position="371"/>
        <end position="393"/>
    </location>
</feature>
<gene>
    <name evidence="7" type="ORF">AArc1_1026</name>
</gene>
<reference evidence="8" key="1">
    <citation type="submission" date="2017-10" db="EMBL/GenBank/DDBJ databases">
        <title>Phenotypic and genomic properties of facultatively anaerobic sulfur-reducing natronoarchaea from hypersaline soda lakes.</title>
        <authorList>
            <person name="Sorokin D.Y."/>
            <person name="Kublanov I.V."/>
            <person name="Roman P."/>
            <person name="Sinninghe Damste J.S."/>
            <person name="Golyshin P.N."/>
            <person name="Rojo D."/>
            <person name="Ciordia S."/>
            <person name="Mena Md.C."/>
            <person name="Ferrer M."/>
            <person name="Messina E."/>
            <person name="Smedile F."/>
            <person name="La Spada G."/>
            <person name="La Cono V."/>
            <person name="Yakimov M.M."/>
        </authorList>
    </citation>
    <scope>NUCLEOTIDE SEQUENCE [LARGE SCALE GENOMIC DNA]</scope>
    <source>
        <strain evidence="8">AArc1</strain>
    </source>
</reference>
<feature type="transmembrane region" description="Helical" evidence="5">
    <location>
        <begin position="64"/>
        <end position="83"/>
    </location>
</feature>
<dbReference type="InterPro" id="IPR051337">
    <property type="entry name" value="OPA_Antiporter"/>
</dbReference>
<feature type="transmembrane region" description="Helical" evidence="5">
    <location>
        <begin position="131"/>
        <end position="149"/>
    </location>
</feature>
<name>A0A346PCX2_9EURY</name>
<dbReference type="AlphaFoldDB" id="A0A346PCX2"/>
<dbReference type="GO" id="GO:0035435">
    <property type="term" value="P:phosphate ion transmembrane transport"/>
    <property type="evidence" value="ECO:0007669"/>
    <property type="project" value="TreeGrafter"/>
</dbReference>
<feature type="transmembrane region" description="Helical" evidence="5">
    <location>
        <begin position="222"/>
        <end position="240"/>
    </location>
</feature>
<dbReference type="PANTHER" id="PTHR43826:SF3">
    <property type="entry name" value="GLUCOSE-6-PHOSPHATE EXCHANGER SLC37A4"/>
    <property type="match status" value="1"/>
</dbReference>
<dbReference type="GO" id="GO:0061513">
    <property type="term" value="F:glucose 6-phosphate:phosphate antiporter activity"/>
    <property type="evidence" value="ECO:0007669"/>
    <property type="project" value="TreeGrafter"/>
</dbReference>
<evidence type="ECO:0000256" key="1">
    <source>
        <dbReference type="ARBA" id="ARBA00004127"/>
    </source>
</evidence>
<comment type="subcellular location">
    <subcellularLocation>
        <location evidence="1">Endomembrane system</location>
        <topology evidence="1">Multi-pass membrane protein</topology>
    </subcellularLocation>
</comment>
<evidence type="ECO:0000256" key="2">
    <source>
        <dbReference type="ARBA" id="ARBA00022692"/>
    </source>
</evidence>
<feature type="transmembrane region" description="Helical" evidence="5">
    <location>
        <begin position="103"/>
        <end position="124"/>
    </location>
</feature>
<dbReference type="GO" id="GO:0016020">
    <property type="term" value="C:membrane"/>
    <property type="evidence" value="ECO:0007669"/>
    <property type="project" value="InterPro"/>
</dbReference>
<organism evidence="7 8">
    <name type="scientific">Natrarchaeobaculum sulfurireducens</name>
    <dbReference type="NCBI Taxonomy" id="2044521"/>
    <lineage>
        <taxon>Archaea</taxon>
        <taxon>Methanobacteriati</taxon>
        <taxon>Methanobacteriota</taxon>
        <taxon>Stenosarchaea group</taxon>
        <taxon>Halobacteria</taxon>
        <taxon>Halobacteriales</taxon>
        <taxon>Natrialbaceae</taxon>
        <taxon>Natrarchaeobaculum</taxon>
    </lineage>
</organism>
<evidence type="ECO:0000259" key="6">
    <source>
        <dbReference type="PROSITE" id="PS50850"/>
    </source>
</evidence>
<dbReference type="InterPro" id="IPR036259">
    <property type="entry name" value="MFS_trans_sf"/>
</dbReference>
<feature type="transmembrane region" description="Helical" evidence="5">
    <location>
        <begin position="187"/>
        <end position="210"/>
    </location>
</feature>
<sequence length="490" mass="51225">MFVEGERSAVATVDERSCCERRGRTDPASSGTISQCQLVPKRLGQHPENVASVNVLSDPTKRRWLAWAALATVFLLVNLHRLSTAVLSDRLTTDFETTAAQLGTLHASFFLIYAAIQIPTGVLADRVGPRYVGSIGAVVLSVGAVGFALSESYLLAFVSRGLIGLGSGVIFVSILRFCANWYRTDEFATMAGLTGSVAGLGAILATTPLAVTVDSFGWRPTIVGLAVVGFVAGGAVFVLARQSPADAGLEPIDGVPEQPSVSFTETGSYLRTLARDRDQWLLSVVFFAGNGSILTLLGLWGVPYLVVVYELDVTTASYFTLLGSVGLLVGPPAIGWVSDRLGRRLLPMTAGMGLLAVAFSVVPIFGTPPLALIAISYLGAGVLFGSAMLSLSAVKERYPAGASGVATATVNTAGFAGATILPTVMGVALDAYQTGETVEGTVAYTEFGYRLAFAILAACLLLAFFSSLWLLARDGRDSSTSADASSRLGP</sequence>
<feature type="transmembrane region" description="Helical" evidence="5">
    <location>
        <begin position="449"/>
        <end position="471"/>
    </location>
</feature>
<proteinExistence type="predicted"/>
<dbReference type="Pfam" id="PF07690">
    <property type="entry name" value="MFS_1"/>
    <property type="match status" value="1"/>
</dbReference>
<feature type="transmembrane region" description="Helical" evidence="5">
    <location>
        <begin position="155"/>
        <end position="175"/>
    </location>
</feature>
<feature type="transmembrane region" description="Helical" evidence="5">
    <location>
        <begin position="345"/>
        <end position="365"/>
    </location>
</feature>
<evidence type="ECO:0000313" key="7">
    <source>
        <dbReference type="EMBL" id="AXR77367.1"/>
    </source>
</evidence>
<dbReference type="Proteomes" id="UP000258707">
    <property type="component" value="Chromosome"/>
</dbReference>
<dbReference type="KEGG" id="nan:AArc1_1026"/>
<dbReference type="PANTHER" id="PTHR43826">
    <property type="entry name" value="GLUCOSE-6-PHOSPHATE EXCHANGER SLC37A4"/>
    <property type="match status" value="1"/>
</dbReference>
<dbReference type="SUPFAM" id="SSF103473">
    <property type="entry name" value="MFS general substrate transporter"/>
    <property type="match status" value="1"/>
</dbReference>
<protein>
    <submittedName>
        <fullName evidence="7">MFS family permease</fullName>
    </submittedName>
</protein>
<keyword evidence="4 5" id="KW-0472">Membrane</keyword>
<dbReference type="InterPro" id="IPR011701">
    <property type="entry name" value="MFS"/>
</dbReference>
<evidence type="ECO:0000313" key="8">
    <source>
        <dbReference type="Proteomes" id="UP000258707"/>
    </source>
</evidence>
<feature type="transmembrane region" description="Helical" evidence="5">
    <location>
        <begin position="280"/>
        <end position="306"/>
    </location>
</feature>
<dbReference type="Gene3D" id="1.20.1250.20">
    <property type="entry name" value="MFS general substrate transporter like domains"/>
    <property type="match status" value="2"/>
</dbReference>
<dbReference type="PROSITE" id="PS00216">
    <property type="entry name" value="SUGAR_TRANSPORT_1"/>
    <property type="match status" value="1"/>
</dbReference>
<dbReference type="EMBL" id="CP024047">
    <property type="protein sequence ID" value="AXR77367.1"/>
    <property type="molecule type" value="Genomic_DNA"/>
</dbReference>
<evidence type="ECO:0000256" key="5">
    <source>
        <dbReference type="SAM" id="Phobius"/>
    </source>
</evidence>
<evidence type="ECO:0000256" key="3">
    <source>
        <dbReference type="ARBA" id="ARBA00022989"/>
    </source>
</evidence>
<keyword evidence="3 5" id="KW-1133">Transmembrane helix</keyword>
<evidence type="ECO:0000256" key="4">
    <source>
        <dbReference type="ARBA" id="ARBA00023136"/>
    </source>
</evidence>
<dbReference type="InterPro" id="IPR020846">
    <property type="entry name" value="MFS_dom"/>
</dbReference>
<feature type="domain" description="Major facilitator superfamily (MFS) profile" evidence="6">
    <location>
        <begin position="64"/>
        <end position="475"/>
    </location>
</feature>
<keyword evidence="2 5" id="KW-0812">Transmembrane</keyword>
<dbReference type="InterPro" id="IPR005829">
    <property type="entry name" value="Sugar_transporter_CS"/>
</dbReference>
<feature type="transmembrane region" description="Helical" evidence="5">
    <location>
        <begin position="405"/>
        <end position="429"/>
    </location>
</feature>
<dbReference type="PROSITE" id="PS50850">
    <property type="entry name" value="MFS"/>
    <property type="match status" value="1"/>
</dbReference>
<accession>A0A346PCX2</accession>
<feature type="transmembrane region" description="Helical" evidence="5">
    <location>
        <begin position="318"/>
        <end position="338"/>
    </location>
</feature>
<dbReference type="GO" id="GO:0012505">
    <property type="term" value="C:endomembrane system"/>
    <property type="evidence" value="ECO:0007669"/>
    <property type="project" value="UniProtKB-SubCell"/>
</dbReference>